<evidence type="ECO:0000256" key="2">
    <source>
        <dbReference type="ARBA" id="ARBA00022692"/>
    </source>
</evidence>
<dbReference type="InterPro" id="IPR001182">
    <property type="entry name" value="FtsW/RodA"/>
</dbReference>
<dbReference type="GO" id="GO:0051301">
    <property type="term" value="P:cell division"/>
    <property type="evidence" value="ECO:0007669"/>
    <property type="project" value="InterPro"/>
</dbReference>
<dbReference type="Pfam" id="PF01098">
    <property type="entry name" value="FTSW_RODA_SPOVE"/>
    <property type="match status" value="1"/>
</dbReference>
<dbReference type="NCBIfam" id="TIGR02210">
    <property type="entry name" value="rodA_shape"/>
    <property type="match status" value="1"/>
</dbReference>
<reference evidence="7" key="1">
    <citation type="submission" date="2020-05" db="EMBL/GenBank/DDBJ databases">
        <authorList>
            <person name="Chiriac C."/>
            <person name="Salcher M."/>
            <person name="Ghai R."/>
            <person name="Kavagutti S V."/>
        </authorList>
    </citation>
    <scope>NUCLEOTIDE SEQUENCE</scope>
</reference>
<keyword evidence="5 6" id="KW-0472">Membrane</keyword>
<feature type="transmembrane region" description="Helical" evidence="6">
    <location>
        <begin position="363"/>
        <end position="383"/>
    </location>
</feature>
<keyword evidence="2 6" id="KW-0812">Transmembrane</keyword>
<feature type="transmembrane region" description="Helical" evidence="6">
    <location>
        <begin position="183"/>
        <end position="200"/>
    </location>
</feature>
<dbReference type="InterPro" id="IPR018365">
    <property type="entry name" value="Cell_cycle_FtsW-rel_CS"/>
</dbReference>
<dbReference type="GO" id="GO:0032153">
    <property type="term" value="C:cell division site"/>
    <property type="evidence" value="ECO:0007669"/>
    <property type="project" value="TreeGrafter"/>
</dbReference>
<feature type="transmembrane region" description="Helical" evidence="6">
    <location>
        <begin position="160"/>
        <end position="177"/>
    </location>
</feature>
<name>A0A6J7DVA1_9ZZZZ</name>
<gene>
    <name evidence="7" type="ORF">UFOPK3317_00982</name>
</gene>
<feature type="transmembrane region" description="Helical" evidence="6">
    <location>
        <begin position="100"/>
        <end position="119"/>
    </location>
</feature>
<feature type="transmembrane region" description="Helical" evidence="6">
    <location>
        <begin position="207"/>
        <end position="226"/>
    </location>
</feature>
<evidence type="ECO:0000313" key="7">
    <source>
        <dbReference type="EMBL" id="CAB4872825.1"/>
    </source>
</evidence>
<feature type="transmembrane region" description="Helical" evidence="6">
    <location>
        <begin position="325"/>
        <end position="343"/>
    </location>
</feature>
<protein>
    <submittedName>
        <fullName evidence="7">Unannotated protein</fullName>
    </submittedName>
</protein>
<feature type="transmembrane region" description="Helical" evidence="6">
    <location>
        <begin position="296"/>
        <end position="313"/>
    </location>
</feature>
<dbReference type="GO" id="GO:0005886">
    <property type="term" value="C:plasma membrane"/>
    <property type="evidence" value="ECO:0007669"/>
    <property type="project" value="TreeGrafter"/>
</dbReference>
<keyword evidence="3" id="KW-0133">Cell shape</keyword>
<dbReference type="PROSITE" id="PS00428">
    <property type="entry name" value="FTSW_RODA_SPOVE"/>
    <property type="match status" value="1"/>
</dbReference>
<evidence type="ECO:0000256" key="1">
    <source>
        <dbReference type="ARBA" id="ARBA00004141"/>
    </source>
</evidence>
<dbReference type="EMBL" id="CAFBLK010000168">
    <property type="protein sequence ID" value="CAB4872825.1"/>
    <property type="molecule type" value="Genomic_DNA"/>
</dbReference>
<dbReference type="AlphaFoldDB" id="A0A6J7DVA1"/>
<evidence type="ECO:0000256" key="5">
    <source>
        <dbReference type="ARBA" id="ARBA00023136"/>
    </source>
</evidence>
<evidence type="ECO:0000256" key="6">
    <source>
        <dbReference type="SAM" id="Phobius"/>
    </source>
</evidence>
<evidence type="ECO:0000256" key="3">
    <source>
        <dbReference type="ARBA" id="ARBA00022960"/>
    </source>
</evidence>
<dbReference type="InterPro" id="IPR011923">
    <property type="entry name" value="RodA/MrdB"/>
</dbReference>
<evidence type="ECO:0000256" key="4">
    <source>
        <dbReference type="ARBA" id="ARBA00022989"/>
    </source>
</evidence>
<sequence length="389" mass="41508">MAAIAPVSTVMSNRRARIQSSPFRHLDPFLIVPVLIMNVLSLVMIYSSTKGKATLRGEAAFGDPFYYVKRQALFVILGLIIMAVTILIDYRRLREWALGIYMLTVAMLAFVLTPLGSSVNGSQARFALGPFAIQPSEFAKFSVILMAAAYAAVHRGDMDVRRVLGVLGIAAIPLGLVMLQPDLGTALVLGTIIIAVLGVAGVKARHLAVLALIGVTGAVVAINVGVLEQYQVDRLTAFLDQNGDTQKSTYNLEQSKTAIGNGGLTGQGLFNGSQTSLGHVPEQHTDFIFTAVGEELGFLGAALLLSLFGLVVWRSWRTAAVSNDFFGALLCVGVVAMFSFQVFENVGMTMGIMPITGIPLPFMSYGGSSAFVSFACVGLVANVSMRRFS</sequence>
<dbReference type="PANTHER" id="PTHR30474:SF14">
    <property type="entry name" value="CELL CYCLE PROTEIN"/>
    <property type="match status" value="1"/>
</dbReference>
<organism evidence="7">
    <name type="scientific">freshwater metagenome</name>
    <dbReference type="NCBI Taxonomy" id="449393"/>
    <lineage>
        <taxon>unclassified sequences</taxon>
        <taxon>metagenomes</taxon>
        <taxon>ecological metagenomes</taxon>
    </lineage>
</organism>
<dbReference type="GO" id="GO:0015648">
    <property type="term" value="F:lipid-linked peptidoglycan transporter activity"/>
    <property type="evidence" value="ECO:0007669"/>
    <property type="project" value="TreeGrafter"/>
</dbReference>
<feature type="transmembrane region" description="Helical" evidence="6">
    <location>
        <begin position="67"/>
        <end position="88"/>
    </location>
</feature>
<feature type="transmembrane region" description="Helical" evidence="6">
    <location>
        <begin position="29"/>
        <end position="47"/>
    </location>
</feature>
<keyword evidence="4 6" id="KW-1133">Transmembrane helix</keyword>
<dbReference type="GO" id="GO:0008360">
    <property type="term" value="P:regulation of cell shape"/>
    <property type="evidence" value="ECO:0007669"/>
    <property type="project" value="UniProtKB-KW"/>
</dbReference>
<accession>A0A6J7DVA1</accession>
<dbReference type="PANTHER" id="PTHR30474">
    <property type="entry name" value="CELL CYCLE PROTEIN"/>
    <property type="match status" value="1"/>
</dbReference>
<proteinExistence type="predicted"/>
<comment type="subcellular location">
    <subcellularLocation>
        <location evidence="1">Membrane</location>
        <topology evidence="1">Multi-pass membrane protein</topology>
    </subcellularLocation>
</comment>
<feature type="transmembrane region" description="Helical" evidence="6">
    <location>
        <begin position="131"/>
        <end position="153"/>
    </location>
</feature>